<protein>
    <submittedName>
        <fullName evidence="1">Uncharacterized protein</fullName>
    </submittedName>
</protein>
<reference evidence="1 2" key="1">
    <citation type="submission" date="2022-10" db="EMBL/GenBank/DDBJ databases">
        <title>Comparative genomics and taxonomic characterization of three novel marine species of genus Reichenbachiella exhibiting antioxidant and polysaccharide degradation activities.</title>
        <authorList>
            <person name="Muhammad N."/>
            <person name="Lee Y.-J."/>
            <person name="Ko J."/>
            <person name="Kim S.-G."/>
        </authorList>
    </citation>
    <scope>NUCLEOTIDE SEQUENCE [LARGE SCALE GENOMIC DNA]</scope>
    <source>
        <strain evidence="1 2">ABR2-5</strain>
    </source>
</reference>
<accession>A0ABT3D0S3</accession>
<dbReference type="EMBL" id="JAOYOD010000010">
    <property type="protein sequence ID" value="MCV9389516.1"/>
    <property type="molecule type" value="Genomic_DNA"/>
</dbReference>
<gene>
    <name evidence="1" type="ORF">N7U62_22880</name>
</gene>
<comment type="caution">
    <text evidence="1">The sequence shown here is derived from an EMBL/GenBank/DDBJ whole genome shotgun (WGS) entry which is preliminary data.</text>
</comment>
<keyword evidence="2" id="KW-1185">Reference proteome</keyword>
<dbReference type="Proteomes" id="UP001300692">
    <property type="component" value="Unassembled WGS sequence"/>
</dbReference>
<evidence type="ECO:0000313" key="2">
    <source>
        <dbReference type="Proteomes" id="UP001300692"/>
    </source>
</evidence>
<sequence>MSVRSAGELLKYADQIEVVFFYGSGCSSKKLQNIVDRALSKVFVQSHIYVNHDIVAAAFATL</sequence>
<proteinExistence type="predicted"/>
<dbReference type="Gene3D" id="3.30.420.40">
    <property type="match status" value="1"/>
</dbReference>
<organism evidence="1 2">
    <name type="scientific">Reichenbachiella ulvae</name>
    <dbReference type="NCBI Taxonomy" id="2980104"/>
    <lineage>
        <taxon>Bacteria</taxon>
        <taxon>Pseudomonadati</taxon>
        <taxon>Bacteroidota</taxon>
        <taxon>Cytophagia</taxon>
        <taxon>Cytophagales</taxon>
        <taxon>Reichenbachiellaceae</taxon>
        <taxon>Reichenbachiella</taxon>
    </lineage>
</organism>
<dbReference type="RefSeq" id="WP_264140497.1">
    <property type="nucleotide sequence ID" value="NZ_JAOYOD010000010.1"/>
</dbReference>
<name>A0ABT3D0S3_9BACT</name>
<dbReference type="InterPro" id="IPR043129">
    <property type="entry name" value="ATPase_NBD"/>
</dbReference>
<evidence type="ECO:0000313" key="1">
    <source>
        <dbReference type="EMBL" id="MCV9389516.1"/>
    </source>
</evidence>
<dbReference type="SUPFAM" id="SSF53067">
    <property type="entry name" value="Actin-like ATPase domain"/>
    <property type="match status" value="1"/>
</dbReference>